<dbReference type="EMBL" id="GU474879">
    <property type="protein sequence ID" value="ADI18005.1"/>
    <property type="molecule type" value="Genomic_DNA"/>
</dbReference>
<organism evidence="1">
    <name type="scientific">uncultured delta proteobacterium HF0200_19J16</name>
    <dbReference type="NCBI Taxonomy" id="710831"/>
    <lineage>
        <taxon>Bacteria</taxon>
        <taxon>Deltaproteobacteria</taxon>
        <taxon>environmental samples</taxon>
    </lineage>
</organism>
<reference evidence="1" key="1">
    <citation type="journal article" date="2011" name="Environ. Microbiol.">
        <title>Time-series analyses of Monterey Bay coastal microbial picoplankton using a 'genome proxy' microarray.</title>
        <authorList>
            <person name="Rich V.I."/>
            <person name="Pham V.D."/>
            <person name="Eppley J."/>
            <person name="Shi Y."/>
            <person name="DeLong E.F."/>
        </authorList>
    </citation>
    <scope>NUCLEOTIDE SEQUENCE</scope>
</reference>
<protein>
    <submittedName>
        <fullName evidence="1">Uncharacterized protein</fullName>
    </submittedName>
</protein>
<sequence length="70" mass="8114">MILGLKENRGLEQEQMQLHISGSLKRLSKDMILMLMVNTQRSTCHNFSYCLKNISSILGKHLRIFCMMQA</sequence>
<evidence type="ECO:0000313" key="1">
    <source>
        <dbReference type="EMBL" id="ADI18005.1"/>
    </source>
</evidence>
<name>E0XUB4_9DELT</name>
<dbReference type="AlphaFoldDB" id="E0XUB4"/>
<accession>E0XUB4</accession>
<proteinExistence type="predicted"/>